<proteinExistence type="predicted"/>
<name>A0A2N5XTT9_9HYPH</name>
<accession>A0A2N5XTT9</accession>
<evidence type="ECO:0000313" key="1">
    <source>
        <dbReference type="EMBL" id="PLW77931.1"/>
    </source>
</evidence>
<evidence type="ECO:0000313" key="2">
    <source>
        <dbReference type="Proteomes" id="UP000234881"/>
    </source>
</evidence>
<comment type="caution">
    <text evidence="1">The sequence shown here is derived from an EMBL/GenBank/DDBJ whole genome shotgun (WGS) entry which is preliminary data.</text>
</comment>
<dbReference type="Proteomes" id="UP000234881">
    <property type="component" value="Unassembled WGS sequence"/>
</dbReference>
<dbReference type="EMBL" id="PKUQ01000013">
    <property type="protein sequence ID" value="PLW77931.1"/>
    <property type="molecule type" value="Genomic_DNA"/>
</dbReference>
<sequence length="139" mass="15818">MLPLPNSYPHNNTYRMVHFVQKEPSEMERITETLADALAAGRDAIDAIYTLPHCGPSELDQQIDDLDHQLEANQLLSDEFRRTAMILLIHLPEIEVAAEDMETRDRAINQLHNANNMAQRVADLVGAEVQIQALRRNHI</sequence>
<dbReference type="AlphaFoldDB" id="A0A2N5XTT9"/>
<gene>
    <name evidence="1" type="ORF">C0081_07360</name>
</gene>
<reference evidence="1 2" key="1">
    <citation type="submission" date="2018-01" db="EMBL/GenBank/DDBJ databases">
        <title>The draft genome sequence of Cohaesibacter sp. H1304.</title>
        <authorList>
            <person name="Wang N.-N."/>
            <person name="Du Z.-J."/>
        </authorList>
    </citation>
    <scope>NUCLEOTIDE SEQUENCE [LARGE SCALE GENOMIC DNA]</scope>
    <source>
        <strain evidence="1 2">H1304</strain>
    </source>
</reference>
<keyword evidence="2" id="KW-1185">Reference proteome</keyword>
<organism evidence="1 2">
    <name type="scientific">Cohaesibacter celericrescens</name>
    <dbReference type="NCBI Taxonomy" id="2067669"/>
    <lineage>
        <taxon>Bacteria</taxon>
        <taxon>Pseudomonadati</taxon>
        <taxon>Pseudomonadota</taxon>
        <taxon>Alphaproteobacteria</taxon>
        <taxon>Hyphomicrobiales</taxon>
        <taxon>Cohaesibacteraceae</taxon>
    </lineage>
</organism>
<protein>
    <submittedName>
        <fullName evidence="1">Uncharacterized protein</fullName>
    </submittedName>
</protein>